<feature type="compositionally biased region" description="Low complexity" evidence="1">
    <location>
        <begin position="144"/>
        <end position="179"/>
    </location>
</feature>
<accession>A0A2Z3JPK6</accession>
<feature type="region of interest" description="Disordered" evidence="1">
    <location>
        <begin position="144"/>
        <end position="233"/>
    </location>
</feature>
<evidence type="ECO:0000313" key="3">
    <source>
        <dbReference type="EMBL" id="AWN23428.1"/>
    </source>
</evidence>
<evidence type="ECO:0000256" key="1">
    <source>
        <dbReference type="SAM" id="MobiDB-lite"/>
    </source>
</evidence>
<evidence type="ECO:0000256" key="2">
    <source>
        <dbReference type="SAM" id="SignalP"/>
    </source>
</evidence>
<dbReference type="EMBL" id="CP029494">
    <property type="protein sequence ID" value="AWN23428.1"/>
    <property type="molecule type" value="Genomic_DNA"/>
</dbReference>
<feature type="signal peptide" evidence="2">
    <location>
        <begin position="1"/>
        <end position="19"/>
    </location>
</feature>
<dbReference type="OrthoDB" id="74039at2"/>
<dbReference type="AlphaFoldDB" id="A0A2Z3JPK6"/>
<name>A0A2Z3JPK6_9DEIO</name>
<proteinExistence type="predicted"/>
<sequence>MRRALWTSAALGLLPLASATSAPRLTLDQQAVRAQVIVRATVEAPASVQESGQTWNVYPLTVLETLAGDAQALPKYQNKPSVWILSGMQDGPLLPGGEAMLLLYTARYDSPLVGFNQGAYNVQGGAGGSKVVLGLPAGTPGVAVAAPTPSAGNTGTPSSPPTGASSTGTPRNPSGAAPAPTAPNPTTPSAAAPQQPSPAAPATPASSTPPASPTTDASPTPAASAPATLPPGQMTLEAFRQAVLSARSKAGK</sequence>
<keyword evidence="2" id="KW-0732">Signal</keyword>
<dbReference type="RefSeq" id="WP_109827156.1">
    <property type="nucleotide sequence ID" value="NZ_CP029494.1"/>
</dbReference>
<feature type="compositionally biased region" description="Low complexity" evidence="1">
    <location>
        <begin position="202"/>
        <end position="231"/>
    </location>
</feature>
<feature type="chain" id="PRO_5016447542" evidence="2">
    <location>
        <begin position="20"/>
        <end position="252"/>
    </location>
</feature>
<protein>
    <submittedName>
        <fullName evidence="3">Uncharacterized protein</fullName>
    </submittedName>
</protein>
<keyword evidence="4" id="KW-1185">Reference proteome</keyword>
<organism evidence="3 4">
    <name type="scientific">Deinococcus irradiatisoli</name>
    <dbReference type="NCBI Taxonomy" id="2202254"/>
    <lineage>
        <taxon>Bacteria</taxon>
        <taxon>Thermotogati</taxon>
        <taxon>Deinococcota</taxon>
        <taxon>Deinococci</taxon>
        <taxon>Deinococcales</taxon>
        <taxon>Deinococcaceae</taxon>
        <taxon>Deinococcus</taxon>
    </lineage>
</organism>
<dbReference type="PRINTS" id="PR01217">
    <property type="entry name" value="PRICHEXTENSN"/>
</dbReference>
<gene>
    <name evidence="3" type="ORF">DKM44_09465</name>
</gene>
<dbReference type="Proteomes" id="UP000245368">
    <property type="component" value="Chromosome"/>
</dbReference>
<reference evidence="3 4" key="1">
    <citation type="submission" date="2018-05" db="EMBL/GenBank/DDBJ databases">
        <title>Complete Genome Sequence of Deinococcus sp. strain 17bor-2.</title>
        <authorList>
            <person name="Srinivasan S."/>
        </authorList>
    </citation>
    <scope>NUCLEOTIDE SEQUENCE [LARGE SCALE GENOMIC DNA]</scope>
    <source>
        <strain evidence="3 4">17bor-2</strain>
    </source>
</reference>
<dbReference type="KEGG" id="dez:DKM44_09465"/>
<evidence type="ECO:0000313" key="4">
    <source>
        <dbReference type="Proteomes" id="UP000245368"/>
    </source>
</evidence>